<dbReference type="Pfam" id="PF11015">
    <property type="entry name" value="DUF2853"/>
    <property type="match status" value="1"/>
</dbReference>
<comment type="caution">
    <text evidence="1">The sequence shown here is derived from an EMBL/GenBank/DDBJ whole genome shotgun (WGS) entry which is preliminary data.</text>
</comment>
<sequence length="114" mass="12881">MSKRDELIEKYAADIKDKFGETPNMDLLTKVTIGLGPSIYNMDASKVSGSDDKELQTVKNNFLIKKLGLKDSPQLMDAIKSVTDKYGSSVKSKHRAVVYYMLAKHFKKESVYKK</sequence>
<accession>A0ABR7QRZ7</accession>
<protein>
    <submittedName>
        <fullName evidence="1">DUF2853 family protein</fullName>
    </submittedName>
</protein>
<proteinExistence type="predicted"/>
<dbReference type="Gene3D" id="1.10.238.120">
    <property type="entry name" value="Jann4075-like"/>
    <property type="match status" value="1"/>
</dbReference>
<dbReference type="SUPFAM" id="SSF158587">
    <property type="entry name" value="Jann4075-like"/>
    <property type="match status" value="1"/>
</dbReference>
<dbReference type="InterPro" id="IPR021274">
    <property type="entry name" value="DUF2853"/>
</dbReference>
<dbReference type="EMBL" id="JACLHY010000025">
    <property type="protein sequence ID" value="MBC8769956.1"/>
    <property type="molecule type" value="Genomic_DNA"/>
</dbReference>
<dbReference type="InterPro" id="IPR023154">
    <property type="entry name" value="Jann4075-like_sf"/>
</dbReference>
<evidence type="ECO:0000313" key="2">
    <source>
        <dbReference type="Proteomes" id="UP000618952"/>
    </source>
</evidence>
<dbReference type="Proteomes" id="UP000618952">
    <property type="component" value="Unassembled WGS sequence"/>
</dbReference>
<gene>
    <name evidence="1" type="ORF">H4O18_18300</name>
</gene>
<evidence type="ECO:0000313" key="1">
    <source>
        <dbReference type="EMBL" id="MBC8769956.1"/>
    </source>
</evidence>
<keyword evidence="2" id="KW-1185">Reference proteome</keyword>
<dbReference type="RefSeq" id="WP_187587335.1">
    <property type="nucleotide sequence ID" value="NZ_JACLHY010000025.1"/>
</dbReference>
<organism evidence="1 2">
    <name type="scientific">Arenibacter arenosicollis</name>
    <dbReference type="NCBI Taxonomy" id="2762274"/>
    <lineage>
        <taxon>Bacteria</taxon>
        <taxon>Pseudomonadati</taxon>
        <taxon>Bacteroidota</taxon>
        <taxon>Flavobacteriia</taxon>
        <taxon>Flavobacteriales</taxon>
        <taxon>Flavobacteriaceae</taxon>
        <taxon>Arenibacter</taxon>
    </lineage>
</organism>
<reference evidence="1 2" key="1">
    <citation type="submission" date="2020-08" db="EMBL/GenBank/DDBJ databases">
        <title>Arenibacter gaetbuli sp. nov., isolated from a sand dune.</title>
        <authorList>
            <person name="Park S."/>
            <person name="Yoon J.-H."/>
        </authorList>
    </citation>
    <scope>NUCLEOTIDE SEQUENCE [LARGE SCALE GENOMIC DNA]</scope>
    <source>
        <strain evidence="1 2">BSSL-BM3</strain>
    </source>
</reference>
<name>A0ABR7QRZ7_9FLAO</name>